<dbReference type="KEGG" id="fcz:IMF26_01020"/>
<dbReference type="InterPro" id="IPR041382">
    <property type="entry name" value="SH3_16"/>
</dbReference>
<evidence type="ECO:0000256" key="1">
    <source>
        <dbReference type="ARBA" id="ARBA00007074"/>
    </source>
</evidence>
<evidence type="ECO:0000259" key="6">
    <source>
        <dbReference type="PROSITE" id="PS51935"/>
    </source>
</evidence>
<dbReference type="SUPFAM" id="SSF54001">
    <property type="entry name" value="Cysteine proteinases"/>
    <property type="match status" value="1"/>
</dbReference>
<keyword evidence="2" id="KW-0645">Protease</keyword>
<feature type="domain" description="NlpC/P60" evidence="6">
    <location>
        <begin position="257"/>
        <end position="384"/>
    </location>
</feature>
<dbReference type="PANTHER" id="PTHR47053">
    <property type="entry name" value="MUREIN DD-ENDOPEPTIDASE MEPH-RELATED"/>
    <property type="match status" value="1"/>
</dbReference>
<accession>A0AAT9LEY5</accession>
<dbReference type="Pfam" id="PF00877">
    <property type="entry name" value="NLPC_P60"/>
    <property type="match status" value="1"/>
</dbReference>
<protein>
    <submittedName>
        <fullName evidence="7">C40 family peptidase</fullName>
    </submittedName>
</protein>
<dbReference type="PANTHER" id="PTHR47053:SF1">
    <property type="entry name" value="MUREIN DD-ENDOPEPTIDASE MEPH-RELATED"/>
    <property type="match status" value="1"/>
</dbReference>
<dbReference type="Gene3D" id="2.30.30.40">
    <property type="entry name" value="SH3 Domains"/>
    <property type="match status" value="1"/>
</dbReference>
<reference evidence="7" key="1">
    <citation type="submission" date="2020-10" db="EMBL/GenBank/DDBJ databases">
        <authorList>
            <person name="Kadnikov V."/>
            <person name="Beletsky A.V."/>
            <person name="Mardanov A.V."/>
            <person name="Karnachuk O.V."/>
            <person name="Ravin N.V."/>
        </authorList>
    </citation>
    <scope>NUCLEOTIDE SEQUENCE</scope>
    <source>
        <strain evidence="7">Bu02</strain>
    </source>
</reference>
<dbReference type="SUPFAM" id="SSF82057">
    <property type="entry name" value="Prokaryotic SH3-related domain"/>
    <property type="match status" value="1"/>
</dbReference>
<keyword evidence="3" id="KW-0378">Hydrolase</keyword>
<comment type="similarity">
    <text evidence="1">Belongs to the peptidase C40 family.</text>
</comment>
<dbReference type="Gene3D" id="3.90.1720.10">
    <property type="entry name" value="endopeptidase domain like (from Nostoc punctiforme)"/>
    <property type="match status" value="1"/>
</dbReference>
<evidence type="ECO:0000313" key="7">
    <source>
        <dbReference type="EMBL" id="QUL98703.1"/>
    </source>
</evidence>
<keyword evidence="4" id="KW-0788">Thiol protease</keyword>
<dbReference type="EMBL" id="CP062796">
    <property type="protein sequence ID" value="QUL98703.1"/>
    <property type="molecule type" value="Genomic_DNA"/>
</dbReference>
<evidence type="ECO:0000256" key="5">
    <source>
        <dbReference type="SAM" id="SignalP"/>
    </source>
</evidence>
<dbReference type="GO" id="GO:0008234">
    <property type="term" value="F:cysteine-type peptidase activity"/>
    <property type="evidence" value="ECO:0007669"/>
    <property type="project" value="UniProtKB-KW"/>
</dbReference>
<gene>
    <name evidence="7" type="ORF">IMF26_01020</name>
</gene>
<evidence type="ECO:0000256" key="3">
    <source>
        <dbReference type="ARBA" id="ARBA00022801"/>
    </source>
</evidence>
<dbReference type="InterPro" id="IPR038765">
    <property type="entry name" value="Papain-like_cys_pep_sf"/>
</dbReference>
<sequence length="385" mass="42103">MSSVGAFIIIVTSFLLGACSTNSGNTVISDAQIQSRADALMTEFLGSLNLDKRECVFEVRYNVDHGTITLTGKTSDASLKQALIEKIRATLGSKVIDQIETLPPASFGDRIFAIVKVPVIDLGDGPGSVGNSHTVTQARMGDVLKLLDRKDGWYLAQMADNYLGWVDPQGIFVCSKSVLDSFWKGQVALITAKMAKALDKPGGQPMFTQNLVQGTVLPVSGTEGQWTRLSIPGGQKVWIESSRLKLYPDISSVFSEKKGADAVIATAKQYVGLPYLWGGTTAYGFDCSGFTQFCFKMNGYFLRRDADMQYQQGEPVADRKDLKPGDLVFFETYRPGASHVGIYIGDSLYIHSGSTGVTINSFDRERPDFSADLYKKYIGARRIIK</sequence>
<organism evidence="7">
    <name type="scientific">Candidatus Fermentithermobacillus carboniphilus</name>
    <dbReference type="NCBI Taxonomy" id="3085328"/>
    <lineage>
        <taxon>Bacteria</taxon>
        <taxon>Bacillati</taxon>
        <taxon>Bacillota</taxon>
        <taxon>Candidatus Fermentithermobacillia</taxon>
        <taxon>Candidatus Fermentithermobacillales</taxon>
        <taxon>Candidatus Fermentithermobacillaceae</taxon>
        <taxon>Candidatus Fermentithermobacillus</taxon>
    </lineage>
</organism>
<proteinExistence type="inferred from homology"/>
<evidence type="ECO:0000256" key="4">
    <source>
        <dbReference type="ARBA" id="ARBA00022807"/>
    </source>
</evidence>
<name>A0AAT9LEY5_9FIRM</name>
<dbReference type="AlphaFoldDB" id="A0AAT9LEY5"/>
<dbReference type="GO" id="GO:0006508">
    <property type="term" value="P:proteolysis"/>
    <property type="evidence" value="ECO:0007669"/>
    <property type="project" value="UniProtKB-KW"/>
</dbReference>
<feature type="chain" id="PRO_5043490674" evidence="5">
    <location>
        <begin position="18"/>
        <end position="385"/>
    </location>
</feature>
<reference evidence="7" key="2">
    <citation type="journal article" date="2023" name="Biology">
        <title>Prokaryotic Life Associated with Coal-Fire Gas Vents Revealed by Metagenomics.</title>
        <authorList>
            <person name="Kadnikov V.V."/>
            <person name="Mardanov A.V."/>
            <person name="Beletsky A.V."/>
            <person name="Karnachuk O.V."/>
            <person name="Ravin N.V."/>
        </authorList>
    </citation>
    <scope>NUCLEOTIDE SEQUENCE</scope>
    <source>
        <strain evidence="7">Bu02</strain>
    </source>
</reference>
<dbReference type="InterPro" id="IPR051202">
    <property type="entry name" value="Peptidase_C40"/>
</dbReference>
<evidence type="ECO:0000256" key="2">
    <source>
        <dbReference type="ARBA" id="ARBA00022670"/>
    </source>
</evidence>
<dbReference type="Pfam" id="PF18348">
    <property type="entry name" value="SH3_16"/>
    <property type="match status" value="1"/>
</dbReference>
<dbReference type="PROSITE" id="PS51935">
    <property type="entry name" value="NLPC_P60"/>
    <property type="match status" value="1"/>
</dbReference>
<keyword evidence="5" id="KW-0732">Signal</keyword>
<feature type="signal peptide" evidence="5">
    <location>
        <begin position="1"/>
        <end position="17"/>
    </location>
</feature>
<dbReference type="InterPro" id="IPR000064">
    <property type="entry name" value="NLP_P60_dom"/>
</dbReference>